<dbReference type="STRING" id="745411.B3C1_13758"/>
<dbReference type="Gene3D" id="1.25.40.10">
    <property type="entry name" value="Tetratricopeptide repeat domain"/>
    <property type="match status" value="1"/>
</dbReference>
<dbReference type="RefSeq" id="WP_008485555.1">
    <property type="nucleotide sequence ID" value="NZ_AMRI01000020.1"/>
</dbReference>
<keyword evidence="4" id="KW-1185">Reference proteome</keyword>
<dbReference type="eggNOG" id="COG2912">
    <property type="taxonomic scope" value="Bacteria"/>
</dbReference>
<dbReference type="Pfam" id="PF13371">
    <property type="entry name" value="TPR_9"/>
    <property type="match status" value="1"/>
</dbReference>
<evidence type="ECO:0000313" key="4">
    <source>
        <dbReference type="Proteomes" id="UP000006755"/>
    </source>
</evidence>
<comment type="caution">
    <text evidence="3">The sequence shown here is derived from an EMBL/GenBank/DDBJ whole genome shotgun (WGS) entry which is preliminary data.</text>
</comment>
<proteinExistence type="inferred from homology"/>
<dbReference type="InterPro" id="IPR032698">
    <property type="entry name" value="SirB1_N"/>
</dbReference>
<dbReference type="SUPFAM" id="SSF48452">
    <property type="entry name" value="TPR-like"/>
    <property type="match status" value="1"/>
</dbReference>
<protein>
    <submittedName>
        <fullName evidence="3">Transcriptional regulator</fullName>
    </submittedName>
</protein>
<dbReference type="EMBL" id="AMRI01000020">
    <property type="protein sequence ID" value="EKE70608.1"/>
    <property type="molecule type" value="Genomic_DNA"/>
</dbReference>
<dbReference type="InterPro" id="IPR011990">
    <property type="entry name" value="TPR-like_helical_dom_sf"/>
</dbReference>
<dbReference type="Pfam" id="PF13369">
    <property type="entry name" value="Transglut_core2"/>
    <property type="match status" value="1"/>
</dbReference>
<comment type="similarity">
    <text evidence="1">Belongs to the UPF0162 family.</text>
</comment>
<sequence>MMLSAELRSRLSASSAKPVLTALHLAAELAQTDVRAFEGPLLGWRDQLGLRLGGLQGQERLQGLLDFFYQDLAFSSENSHYSSQGCLLTSVILERRGGAAALGLLLLYFAEDQAIPLDGINFPGQLVLTSPLKAGAFFDPLAGLWHPLSDLELWLRGAKGNWQRLKDKHTEPLDNQGLLLKLLGATKGALTRDGRLMEAVKVTQAMVELSPDNPYLIRDRGYLLAELDCVAPARKDLTYFVEHCPDDPACPLLRQKVDGLGAADATLH</sequence>
<dbReference type="AlphaFoldDB" id="K2J6E3"/>
<dbReference type="OrthoDB" id="232498at2"/>
<accession>K2J6E3</accession>
<dbReference type="Proteomes" id="UP000006755">
    <property type="component" value="Unassembled WGS sequence"/>
</dbReference>
<name>K2J6E3_9GAMM</name>
<organism evidence="3 4">
    <name type="scientific">Gallaecimonas xiamenensis 3-C-1</name>
    <dbReference type="NCBI Taxonomy" id="745411"/>
    <lineage>
        <taxon>Bacteria</taxon>
        <taxon>Pseudomonadati</taxon>
        <taxon>Pseudomonadota</taxon>
        <taxon>Gammaproteobacteria</taxon>
        <taxon>Enterobacterales</taxon>
        <taxon>Gallaecimonadaceae</taxon>
        <taxon>Gallaecimonas</taxon>
    </lineage>
</organism>
<evidence type="ECO:0000256" key="1">
    <source>
        <dbReference type="ARBA" id="ARBA00007100"/>
    </source>
</evidence>
<reference evidence="3" key="1">
    <citation type="journal article" date="2012" name="J. Bacteriol.">
        <title>Genome Sequence of Gallaecimonas xiamenensis Type Strain 3-C-1.</title>
        <authorList>
            <person name="Lai Q."/>
            <person name="Wang L."/>
            <person name="Wang W."/>
            <person name="Shao Z."/>
        </authorList>
    </citation>
    <scope>NUCLEOTIDE SEQUENCE [LARGE SCALE GENOMIC DNA]</scope>
    <source>
        <strain evidence="3">3-C-1</strain>
    </source>
</reference>
<evidence type="ECO:0000313" key="3">
    <source>
        <dbReference type="EMBL" id="EKE70608.1"/>
    </source>
</evidence>
<gene>
    <name evidence="3" type="ORF">B3C1_13758</name>
</gene>
<evidence type="ECO:0000259" key="2">
    <source>
        <dbReference type="Pfam" id="PF13369"/>
    </source>
</evidence>
<feature type="domain" description="Protein SirB1 N-terminal" evidence="2">
    <location>
        <begin position="56"/>
        <end position="183"/>
    </location>
</feature>